<dbReference type="SUPFAM" id="SSF54285">
    <property type="entry name" value="MoaD/ThiS"/>
    <property type="match status" value="1"/>
</dbReference>
<dbReference type="PANTHER" id="PTHR34472:SF1">
    <property type="entry name" value="SULFUR CARRIER PROTEIN THIS"/>
    <property type="match status" value="1"/>
</dbReference>
<dbReference type="InterPro" id="IPR010035">
    <property type="entry name" value="Thi_S"/>
</dbReference>
<protein>
    <submittedName>
        <fullName evidence="1">Sulfur carrier protein ThiS</fullName>
    </submittedName>
</protein>
<dbReference type="Gene3D" id="3.10.20.30">
    <property type="match status" value="1"/>
</dbReference>
<organism evidence="1 2">
    <name type="scientific">Aliisedimentitalea scapharcae</name>
    <dbReference type="NCBI Taxonomy" id="1524259"/>
    <lineage>
        <taxon>Bacteria</taxon>
        <taxon>Pseudomonadati</taxon>
        <taxon>Pseudomonadota</taxon>
        <taxon>Alphaproteobacteria</taxon>
        <taxon>Rhodobacterales</taxon>
        <taxon>Roseobacteraceae</taxon>
        <taxon>Aliisedimentitalea</taxon>
    </lineage>
</organism>
<proteinExistence type="predicted"/>
<dbReference type="InterPro" id="IPR016155">
    <property type="entry name" value="Mopterin_synth/thiamin_S_b"/>
</dbReference>
<accession>A0ABZ2XVT2</accession>
<gene>
    <name evidence="1" type="primary">thiS</name>
    <name evidence="1" type="ORF">QEZ52_06650</name>
</gene>
<dbReference type="PANTHER" id="PTHR34472">
    <property type="entry name" value="SULFUR CARRIER PROTEIN THIS"/>
    <property type="match status" value="1"/>
</dbReference>
<dbReference type="EMBL" id="CP123584">
    <property type="protein sequence ID" value="WZK90221.1"/>
    <property type="molecule type" value="Genomic_DNA"/>
</dbReference>
<keyword evidence="2" id="KW-1185">Reference proteome</keyword>
<dbReference type="Proteomes" id="UP001623232">
    <property type="component" value="Chromosome"/>
</dbReference>
<dbReference type="InterPro" id="IPR003749">
    <property type="entry name" value="ThiS/MoaD-like"/>
</dbReference>
<evidence type="ECO:0000313" key="2">
    <source>
        <dbReference type="Proteomes" id="UP001623232"/>
    </source>
</evidence>
<name>A0ABZ2XVT2_9RHOB</name>
<evidence type="ECO:0000313" key="1">
    <source>
        <dbReference type="EMBL" id="WZK90221.1"/>
    </source>
</evidence>
<dbReference type="NCBIfam" id="TIGR01683">
    <property type="entry name" value="thiS"/>
    <property type="match status" value="1"/>
</dbReference>
<dbReference type="CDD" id="cd00565">
    <property type="entry name" value="Ubl_ThiS"/>
    <property type="match status" value="1"/>
</dbReference>
<dbReference type="InterPro" id="IPR012675">
    <property type="entry name" value="Beta-grasp_dom_sf"/>
</dbReference>
<dbReference type="Pfam" id="PF02597">
    <property type="entry name" value="ThiS"/>
    <property type="match status" value="1"/>
</dbReference>
<reference evidence="1 2" key="1">
    <citation type="submission" date="2023-04" db="EMBL/GenBank/DDBJ databases">
        <title>Complete genome sequence of Alisedimentitalea scapharcae.</title>
        <authorList>
            <person name="Rong J.-C."/>
            <person name="Yi M.-L."/>
            <person name="Zhao Q."/>
        </authorList>
    </citation>
    <scope>NUCLEOTIDE SEQUENCE [LARGE SCALE GENOMIC DNA]</scope>
    <source>
        <strain evidence="1 2">KCTC 42119</strain>
    </source>
</reference>
<dbReference type="RefSeq" id="WP_406648778.1">
    <property type="nucleotide sequence ID" value="NZ_CP123584.1"/>
</dbReference>
<sequence>MQIIVNAQPHEIAGATLAQALHQLGYTSPAIATALNGQFIPREARAGTPLSNGDRLEVLAPMQGG</sequence>